<keyword evidence="1" id="KW-0472">Membrane</keyword>
<name>A0ABS4E6R1_9FIRM</name>
<dbReference type="EMBL" id="JAGGJX010000001">
    <property type="protein sequence ID" value="MBP1853636.1"/>
    <property type="molecule type" value="Genomic_DNA"/>
</dbReference>
<feature type="transmembrane region" description="Helical" evidence="1">
    <location>
        <begin position="20"/>
        <end position="40"/>
    </location>
</feature>
<comment type="caution">
    <text evidence="2">The sequence shown here is derived from an EMBL/GenBank/DDBJ whole genome shotgun (WGS) entry which is preliminary data.</text>
</comment>
<keyword evidence="1" id="KW-1133">Transmembrane helix</keyword>
<evidence type="ECO:0000256" key="1">
    <source>
        <dbReference type="SAM" id="Phobius"/>
    </source>
</evidence>
<keyword evidence="3" id="KW-1185">Reference proteome</keyword>
<evidence type="ECO:0000313" key="2">
    <source>
        <dbReference type="EMBL" id="MBP1853636.1"/>
    </source>
</evidence>
<accession>A0ABS4E6R1</accession>
<evidence type="ECO:0000313" key="3">
    <source>
        <dbReference type="Proteomes" id="UP000767291"/>
    </source>
</evidence>
<keyword evidence="1" id="KW-0812">Transmembrane</keyword>
<sequence length="70" mass="8408">MSRLERTIERKQKNNKYKLALRIIFILIMIVLTVFCIFEIDSRAKNMLGEKEFSLPYINLDISNILKNFR</sequence>
<proteinExistence type="predicted"/>
<gene>
    <name evidence="2" type="ORF">J2Z43_000026</name>
</gene>
<dbReference type="RefSeq" id="WP_038299115.1">
    <property type="nucleotide sequence ID" value="NZ_BAAACS010000017.1"/>
</dbReference>
<organism evidence="2 3">
    <name type="scientific">Metaclostridioides mangenotii</name>
    <dbReference type="NCBI Taxonomy" id="1540"/>
    <lineage>
        <taxon>Bacteria</taxon>
        <taxon>Bacillati</taxon>
        <taxon>Bacillota</taxon>
        <taxon>Clostridia</taxon>
        <taxon>Peptostreptococcales</taxon>
        <taxon>Peptostreptococcaceae</taxon>
        <taxon>Metaclostridioides</taxon>
    </lineage>
</organism>
<reference evidence="2 3" key="1">
    <citation type="submission" date="2021-03" db="EMBL/GenBank/DDBJ databases">
        <title>Genomic Encyclopedia of Type Strains, Phase IV (KMG-IV): sequencing the most valuable type-strain genomes for metagenomic binning, comparative biology and taxonomic classification.</title>
        <authorList>
            <person name="Goeker M."/>
        </authorList>
    </citation>
    <scope>NUCLEOTIDE SEQUENCE [LARGE SCALE GENOMIC DNA]</scope>
    <source>
        <strain evidence="2 3">DSM 1289</strain>
    </source>
</reference>
<dbReference type="Proteomes" id="UP000767291">
    <property type="component" value="Unassembled WGS sequence"/>
</dbReference>
<protein>
    <submittedName>
        <fullName evidence="2">Integral membrane protein</fullName>
    </submittedName>
</protein>